<dbReference type="Pfam" id="PF03195">
    <property type="entry name" value="LOB"/>
    <property type="match status" value="1"/>
</dbReference>
<feature type="compositionally biased region" description="Polar residues" evidence="3">
    <location>
        <begin position="226"/>
        <end position="242"/>
    </location>
</feature>
<dbReference type="eggNOG" id="ENOG502SQHP">
    <property type="taxonomic scope" value="Eukaryota"/>
</dbReference>
<feature type="region of interest" description="Disordered" evidence="3">
    <location>
        <begin position="226"/>
        <end position="252"/>
    </location>
</feature>
<dbReference type="Proteomes" id="UP000008311">
    <property type="component" value="Unassembled WGS sequence"/>
</dbReference>
<dbReference type="EMBL" id="EQ973895">
    <property type="protein sequence ID" value="EEF39816.1"/>
    <property type="molecule type" value="Genomic_DNA"/>
</dbReference>
<sequence length="252" mass="28256">MSRENNGESSRRRGCAACKHQRRKCGDVCLLQPYFGVDRTEDLQAAQKVFGISNMNKMMRELEVKDRAKAIESLVWEAWLWNQDKVNGPLGHYRQLQQENALLKNQINHLNQKLQILSRSMSLGNLQGMVPNDSESGRTYGWNSENLASDLAMYNNNNSNINADVVRLPLNSYPTAPSWPIQQRQENLVLNNYGTNIGQPGCIVPSLVQSQQRGNLGNTRVANSFNAQGSHTGSAGTTTNANPEVERRISWI</sequence>
<protein>
    <submittedName>
        <fullName evidence="5">LOB domain-containing protein, putative</fullName>
    </submittedName>
</protein>
<organism evidence="5 6">
    <name type="scientific">Ricinus communis</name>
    <name type="common">Castor bean</name>
    <dbReference type="NCBI Taxonomy" id="3988"/>
    <lineage>
        <taxon>Eukaryota</taxon>
        <taxon>Viridiplantae</taxon>
        <taxon>Streptophyta</taxon>
        <taxon>Embryophyta</taxon>
        <taxon>Tracheophyta</taxon>
        <taxon>Spermatophyta</taxon>
        <taxon>Magnoliopsida</taxon>
        <taxon>eudicotyledons</taxon>
        <taxon>Gunneridae</taxon>
        <taxon>Pentapetalae</taxon>
        <taxon>rosids</taxon>
        <taxon>fabids</taxon>
        <taxon>Malpighiales</taxon>
        <taxon>Euphorbiaceae</taxon>
        <taxon>Acalyphoideae</taxon>
        <taxon>Acalypheae</taxon>
        <taxon>Ricinus</taxon>
    </lineage>
</organism>
<evidence type="ECO:0000256" key="3">
    <source>
        <dbReference type="SAM" id="MobiDB-lite"/>
    </source>
</evidence>
<evidence type="ECO:0000256" key="1">
    <source>
        <dbReference type="ARBA" id="ARBA00005474"/>
    </source>
</evidence>
<evidence type="ECO:0000313" key="6">
    <source>
        <dbReference type="Proteomes" id="UP000008311"/>
    </source>
</evidence>
<proteinExistence type="inferred from homology"/>
<keyword evidence="6" id="KW-1185">Reference proteome</keyword>
<dbReference type="GO" id="GO:0001216">
    <property type="term" value="F:DNA-binding transcription activator activity"/>
    <property type="evidence" value="ECO:0000318"/>
    <property type="project" value="GO_Central"/>
</dbReference>
<dbReference type="GO" id="GO:0006355">
    <property type="term" value="P:regulation of DNA-templated transcription"/>
    <property type="evidence" value="ECO:0000318"/>
    <property type="project" value="GO_Central"/>
</dbReference>
<feature type="coiled-coil region" evidence="2">
    <location>
        <begin position="93"/>
        <end position="120"/>
    </location>
</feature>
<dbReference type="STRING" id="3988.B9S947"/>
<comment type="similarity">
    <text evidence="1">Belongs to the LOB domain-containing protein family.</text>
</comment>
<dbReference type="PANTHER" id="PTHR31301:SF192">
    <property type="entry name" value="LOB DOMAIN-CONTAINING PROTEIN"/>
    <property type="match status" value="1"/>
</dbReference>
<reference evidence="6" key="1">
    <citation type="journal article" date="2010" name="Nat. Biotechnol.">
        <title>Draft genome sequence of the oilseed species Ricinus communis.</title>
        <authorList>
            <person name="Chan A.P."/>
            <person name="Crabtree J."/>
            <person name="Zhao Q."/>
            <person name="Lorenzi H."/>
            <person name="Orvis J."/>
            <person name="Puiu D."/>
            <person name="Melake-Berhan A."/>
            <person name="Jones K.M."/>
            <person name="Redman J."/>
            <person name="Chen G."/>
            <person name="Cahoon E.B."/>
            <person name="Gedil M."/>
            <person name="Stanke M."/>
            <person name="Haas B.J."/>
            <person name="Wortman J.R."/>
            <person name="Fraser-Liggett C.M."/>
            <person name="Ravel J."/>
            <person name="Rabinowicz P.D."/>
        </authorList>
    </citation>
    <scope>NUCLEOTIDE SEQUENCE [LARGE SCALE GENOMIC DNA]</scope>
    <source>
        <strain evidence="6">cv. Hale</strain>
    </source>
</reference>
<evidence type="ECO:0000313" key="5">
    <source>
        <dbReference type="EMBL" id="EEF39816.1"/>
    </source>
</evidence>
<accession>B9S947</accession>
<keyword evidence="2" id="KW-0175">Coiled coil</keyword>
<dbReference type="InParanoid" id="B9S947"/>
<dbReference type="AlphaFoldDB" id="B9S947"/>
<evidence type="ECO:0000259" key="4">
    <source>
        <dbReference type="PROSITE" id="PS50891"/>
    </source>
</evidence>
<evidence type="ECO:0000256" key="2">
    <source>
        <dbReference type="SAM" id="Coils"/>
    </source>
</evidence>
<feature type="domain" description="LOB" evidence="4">
    <location>
        <begin position="13"/>
        <end position="114"/>
    </location>
</feature>
<dbReference type="GO" id="GO:0005634">
    <property type="term" value="C:nucleus"/>
    <property type="evidence" value="ECO:0000318"/>
    <property type="project" value="GO_Central"/>
</dbReference>
<dbReference type="InterPro" id="IPR004883">
    <property type="entry name" value="LOB"/>
</dbReference>
<name>B9S947_RICCO</name>
<dbReference type="PROSITE" id="PS50891">
    <property type="entry name" value="LOB"/>
    <property type="match status" value="1"/>
</dbReference>
<gene>
    <name evidence="5" type="ORF">RCOM_1012290</name>
</gene>
<dbReference type="PANTHER" id="PTHR31301">
    <property type="entry name" value="LOB DOMAIN-CONTAINING PROTEIN 4-RELATED"/>
    <property type="match status" value="1"/>
</dbReference>